<evidence type="ECO:0000259" key="2">
    <source>
        <dbReference type="PROSITE" id="PS51043"/>
    </source>
</evidence>
<feature type="region of interest" description="Disordered" evidence="1">
    <location>
        <begin position="491"/>
        <end position="562"/>
    </location>
</feature>
<keyword evidence="4" id="KW-1185">Reference proteome</keyword>
<evidence type="ECO:0000313" key="3">
    <source>
        <dbReference type="EMBL" id="KAK9818721.1"/>
    </source>
</evidence>
<gene>
    <name evidence="3" type="ORF">WJX74_002987</name>
</gene>
<comment type="caution">
    <text evidence="3">The sequence shown here is derived from an EMBL/GenBank/DDBJ whole genome shotgun (WGS) entry which is preliminary data.</text>
</comment>
<evidence type="ECO:0000256" key="1">
    <source>
        <dbReference type="SAM" id="MobiDB-lite"/>
    </source>
</evidence>
<feature type="compositionally biased region" description="Polar residues" evidence="1">
    <location>
        <begin position="443"/>
        <end position="459"/>
    </location>
</feature>
<dbReference type="Pfam" id="PF02862">
    <property type="entry name" value="DDHD"/>
    <property type="match status" value="1"/>
</dbReference>
<sequence length="886" mass="94256">MASARQSADGSTPERPWTYQPLAPDEVRWYWATGPLSLKAWYKADILGKGSYLRFCRTDSLSLEMAYRKQADDLERAWWDEHGQLAAAKGRTLEGEERSNTWQDFMLGGDSQQGAPGRPVRGGLWETDLAKRRMQPVYFPEGNHRVLRGFWFVEQGSEWIPLKETVADELETAYKGRVWAPELRHVKSQKQGIKAARVEIQTFTGDAKGMYALFASSTEMYLCRDDSMSWLSSKWSKTPTVGAKLRRGYIGPAQGAKSSEVNIKQEQMDEAAAANPPTRLLLVVHGIGQNLSGSNIAQDAQNVRMGLYQQSHEHVSPEVSATGRIEVLPVQWRKQLNLEVDTLARLLMPPGIEALRGMLHATAVEVLLYLTPSHCHDMLTSLIASMNSTYAKFMRRYPGFKGPVSLLAHSLGSVLSYDILCNQPLHSRRAADPLLHSLPPPSIWSTPSQSQTSKRSNPCASAAESDLAPIQSADLDQPSAGSQPALWTVQARPIPGTPQPAASSKSEAASTKSQASSLGSATSHPFHDSRPSSSGISPAPTAGNSPRSAPTGNQPTAGTTAVAAGVSPSAAAVPALASGAWDALGTAHSQGRTVGTNSLAAGIGGWDSSAWGLTEPAAEASALASGALPQLNFDVDQLICAGSPLGLFLALRGINPAHTAGLGTPGAKQLMPGMSQHPDGDGLPAVRRLYNLYQPYDPVAYRLEPLIFHGAEKRKAAYAAYHRGGRRIHVGMQEFGEDMGAAAAAVSSAAGKAVSSTFTLGGLLSRAKPAEAKEPDDASASGEGASDAAVEAAADKASAEADTSVWRVTDGQGADSAAAASTTGRREASGRLDFVLQSSPTENPWLSAISSHFSYWTSSDTALFVLRAVYGLDVLTGVSKPSAIKK</sequence>
<reference evidence="3 4" key="1">
    <citation type="journal article" date="2024" name="Nat. Commun.">
        <title>Phylogenomics reveals the evolutionary origins of lichenization in chlorophyte algae.</title>
        <authorList>
            <person name="Puginier C."/>
            <person name="Libourel C."/>
            <person name="Otte J."/>
            <person name="Skaloud P."/>
            <person name="Haon M."/>
            <person name="Grisel S."/>
            <person name="Petersen M."/>
            <person name="Berrin J.G."/>
            <person name="Delaux P.M."/>
            <person name="Dal Grande F."/>
            <person name="Keller J."/>
        </authorList>
    </citation>
    <scope>NUCLEOTIDE SEQUENCE [LARGE SCALE GENOMIC DNA]</scope>
    <source>
        <strain evidence="3 4">SAG 2145</strain>
    </source>
</reference>
<accession>A0AAW1Q9N1</accession>
<protein>
    <recommendedName>
        <fullName evidence="2">DDHD domain-containing protein</fullName>
    </recommendedName>
</protein>
<dbReference type="GO" id="GO:0046872">
    <property type="term" value="F:metal ion binding"/>
    <property type="evidence" value="ECO:0007669"/>
    <property type="project" value="InterPro"/>
</dbReference>
<proteinExistence type="predicted"/>
<evidence type="ECO:0000313" key="4">
    <source>
        <dbReference type="Proteomes" id="UP001438707"/>
    </source>
</evidence>
<dbReference type="PANTHER" id="PTHR23509">
    <property type="entry name" value="PA-PL1 PHOSPHOLIPASE FAMILY"/>
    <property type="match status" value="1"/>
</dbReference>
<dbReference type="InterPro" id="IPR058055">
    <property type="entry name" value="PA-PLA1"/>
</dbReference>
<dbReference type="EMBL" id="JALJOS010000056">
    <property type="protein sequence ID" value="KAK9818721.1"/>
    <property type="molecule type" value="Genomic_DNA"/>
</dbReference>
<name>A0AAW1Q9N1_9CHLO</name>
<dbReference type="Proteomes" id="UP001438707">
    <property type="component" value="Unassembled WGS sequence"/>
</dbReference>
<dbReference type="GO" id="GO:0004620">
    <property type="term" value="F:phospholipase activity"/>
    <property type="evidence" value="ECO:0007669"/>
    <property type="project" value="TreeGrafter"/>
</dbReference>
<organism evidence="3 4">
    <name type="scientific">Apatococcus lobatus</name>
    <dbReference type="NCBI Taxonomy" id="904363"/>
    <lineage>
        <taxon>Eukaryota</taxon>
        <taxon>Viridiplantae</taxon>
        <taxon>Chlorophyta</taxon>
        <taxon>core chlorophytes</taxon>
        <taxon>Trebouxiophyceae</taxon>
        <taxon>Chlorellales</taxon>
        <taxon>Chlorellaceae</taxon>
        <taxon>Apatococcus</taxon>
    </lineage>
</organism>
<dbReference type="AlphaFoldDB" id="A0AAW1Q9N1"/>
<feature type="compositionally biased region" description="Low complexity" evidence="1">
    <location>
        <begin position="778"/>
        <end position="792"/>
    </location>
</feature>
<feature type="compositionally biased region" description="Low complexity" evidence="1">
    <location>
        <begin position="501"/>
        <end position="517"/>
    </location>
</feature>
<feature type="domain" description="DDHD" evidence="2">
    <location>
        <begin position="631"/>
        <end position="871"/>
    </location>
</feature>
<dbReference type="SMART" id="SM01127">
    <property type="entry name" value="DDHD"/>
    <property type="match status" value="1"/>
</dbReference>
<dbReference type="PANTHER" id="PTHR23509:SF10">
    <property type="entry name" value="LD21067P"/>
    <property type="match status" value="1"/>
</dbReference>
<feature type="compositionally biased region" description="Polar residues" evidence="1">
    <location>
        <begin position="531"/>
        <end position="555"/>
    </location>
</feature>
<dbReference type="InterPro" id="IPR004177">
    <property type="entry name" value="DDHD_dom"/>
</dbReference>
<feature type="region of interest" description="Disordered" evidence="1">
    <location>
        <begin position="440"/>
        <end position="465"/>
    </location>
</feature>
<dbReference type="GO" id="GO:0005737">
    <property type="term" value="C:cytoplasm"/>
    <property type="evidence" value="ECO:0007669"/>
    <property type="project" value="TreeGrafter"/>
</dbReference>
<feature type="region of interest" description="Disordered" evidence="1">
    <location>
        <begin position="768"/>
        <end position="793"/>
    </location>
</feature>
<dbReference type="PROSITE" id="PS51043">
    <property type="entry name" value="DDHD"/>
    <property type="match status" value="1"/>
</dbReference>